<organism evidence="7 8">
    <name type="scientific">Ziziphus jujuba</name>
    <name type="common">Chinese jujube</name>
    <name type="synonym">Ziziphus sativa</name>
    <dbReference type="NCBI Taxonomy" id="326968"/>
    <lineage>
        <taxon>Eukaryota</taxon>
        <taxon>Viridiplantae</taxon>
        <taxon>Streptophyta</taxon>
        <taxon>Embryophyta</taxon>
        <taxon>Tracheophyta</taxon>
        <taxon>Spermatophyta</taxon>
        <taxon>Magnoliopsida</taxon>
        <taxon>eudicotyledons</taxon>
        <taxon>Gunneridae</taxon>
        <taxon>Pentapetalae</taxon>
        <taxon>rosids</taxon>
        <taxon>fabids</taxon>
        <taxon>Rosales</taxon>
        <taxon>Rhamnaceae</taxon>
        <taxon>Paliureae</taxon>
        <taxon>Ziziphus</taxon>
    </lineage>
</organism>
<dbReference type="InterPro" id="IPR016024">
    <property type="entry name" value="ARM-type_fold"/>
</dbReference>
<sequence>MIFPWRRRRAFRRAGKERRGEIMGDNGCDMELTIPNHYRCPISLDLMKDPVTLPTGITYDRESIEKWIEAGNSTCPITNQVLRSIEPIPNHTIRKMIQNWCVQNQSYGIERIPTPRIPISSIEVSQILEMIAMATRSGDGAACRDSLAKIKVLAKESERNKRCIVNSGAGNALSLAFEAFSKADGGFDKNGVVLEEILSALTLVSPLDGEAKSSLGSASSLHCMVWFLQGGDLSARGNAVLVLKEVVSSDKEKLEAFAEIEGALAAIFKLVKEPIFPTATKASLMMIYHMVRSSSPSPSSSSSSSSLSSSSSSSQIVERFVEMGLVSLLLEILVDSEKSICEKALGVLDGICSTEKGREKAYNHALTMPVLVKKILRVSDLATEFSVSILWKLCKNESREEGTAMIEALQVGAFQKLLLLLQVGCVERIKEKITELLKILNAYRNSLECIDSMDFKELKRPF</sequence>
<evidence type="ECO:0000259" key="6">
    <source>
        <dbReference type="PROSITE" id="PS51698"/>
    </source>
</evidence>
<accession>A0A6P4BER0</accession>
<evidence type="ECO:0000256" key="4">
    <source>
        <dbReference type="ARBA" id="ARBA00022786"/>
    </source>
</evidence>
<dbReference type="Pfam" id="PF04564">
    <property type="entry name" value="U-box"/>
    <property type="match status" value="1"/>
</dbReference>
<dbReference type="PANTHER" id="PTHR22849">
    <property type="entry name" value="WDSAM1 PROTEIN"/>
    <property type="match status" value="1"/>
</dbReference>
<keyword evidence="3 5" id="KW-0808">Transferase</keyword>
<dbReference type="Gene3D" id="3.30.40.10">
    <property type="entry name" value="Zinc/RING finger domain, C3HC4 (zinc finger)"/>
    <property type="match status" value="1"/>
</dbReference>
<dbReference type="SUPFAM" id="SSF57850">
    <property type="entry name" value="RING/U-box"/>
    <property type="match status" value="1"/>
</dbReference>
<dbReference type="RefSeq" id="XP_015901401.2">
    <property type="nucleotide sequence ID" value="XM_016045915.4"/>
</dbReference>
<dbReference type="GO" id="GO:0061630">
    <property type="term" value="F:ubiquitin protein ligase activity"/>
    <property type="evidence" value="ECO:0007669"/>
    <property type="project" value="UniProtKB-UniRule"/>
</dbReference>
<name>A0A6P4BER0_ZIZJJ</name>
<dbReference type="InParanoid" id="A0A6P4BER0"/>
<dbReference type="GO" id="GO:0016567">
    <property type="term" value="P:protein ubiquitination"/>
    <property type="evidence" value="ECO:0007669"/>
    <property type="project" value="UniProtKB-UniRule"/>
</dbReference>
<evidence type="ECO:0000256" key="2">
    <source>
        <dbReference type="ARBA" id="ARBA00004906"/>
    </source>
</evidence>
<comment type="catalytic activity">
    <reaction evidence="1 5">
        <text>S-ubiquitinyl-[E2 ubiquitin-conjugating enzyme]-L-cysteine + [acceptor protein]-L-lysine = [E2 ubiquitin-conjugating enzyme]-L-cysteine + N(6)-ubiquitinyl-[acceptor protein]-L-lysine.</text>
        <dbReference type="EC" id="2.3.2.27"/>
    </reaction>
</comment>
<gene>
    <name evidence="8" type="primary">LOC107434444</name>
</gene>
<keyword evidence="7" id="KW-1185">Reference proteome</keyword>
<dbReference type="InterPro" id="IPR013083">
    <property type="entry name" value="Znf_RING/FYVE/PHD"/>
</dbReference>
<dbReference type="InterPro" id="IPR045210">
    <property type="entry name" value="RING-Ubox_PUB"/>
</dbReference>
<feature type="domain" description="U-box" evidence="6">
    <location>
        <begin position="33"/>
        <end position="107"/>
    </location>
</feature>
<dbReference type="GeneID" id="107434444"/>
<dbReference type="InterPro" id="IPR045185">
    <property type="entry name" value="PUB22/23/24-like"/>
</dbReference>
<comment type="pathway">
    <text evidence="2 5">Protein modification; protein ubiquitination.</text>
</comment>
<dbReference type="Gene3D" id="1.25.10.10">
    <property type="entry name" value="Leucine-rich Repeat Variant"/>
    <property type="match status" value="1"/>
</dbReference>
<dbReference type="Pfam" id="PF25598">
    <property type="entry name" value="ARM_PUB"/>
    <property type="match status" value="2"/>
</dbReference>
<evidence type="ECO:0000256" key="3">
    <source>
        <dbReference type="ARBA" id="ARBA00022679"/>
    </source>
</evidence>
<protein>
    <recommendedName>
        <fullName evidence="5 6">U-box domain-containing protein</fullName>
        <ecNumber evidence="5">2.3.2.27</ecNumber>
    </recommendedName>
    <alternativeName>
        <fullName evidence="5">RING-type E3 ubiquitin transferase PUB</fullName>
    </alternativeName>
</protein>
<dbReference type="Proteomes" id="UP001652623">
    <property type="component" value="Chromosome 12"/>
</dbReference>
<proteinExistence type="predicted"/>
<evidence type="ECO:0000256" key="1">
    <source>
        <dbReference type="ARBA" id="ARBA00000900"/>
    </source>
</evidence>
<dbReference type="AlphaFoldDB" id="A0A6P4BER0"/>
<dbReference type="CDD" id="cd16664">
    <property type="entry name" value="RING-Ubox_PUB"/>
    <property type="match status" value="1"/>
</dbReference>
<comment type="function">
    <text evidence="5">Functions as an E3 ubiquitin ligase.</text>
</comment>
<dbReference type="PROSITE" id="PS51698">
    <property type="entry name" value="U_BOX"/>
    <property type="match status" value="1"/>
</dbReference>
<keyword evidence="4 5" id="KW-0833">Ubl conjugation pathway</keyword>
<evidence type="ECO:0000313" key="8">
    <source>
        <dbReference type="RefSeq" id="XP_015901401.2"/>
    </source>
</evidence>
<dbReference type="PANTHER" id="PTHR22849:SF139">
    <property type="entry name" value="U-BOX DOMAIN-CONTAINING PROTEIN"/>
    <property type="match status" value="1"/>
</dbReference>
<dbReference type="SUPFAM" id="SSF48371">
    <property type="entry name" value="ARM repeat"/>
    <property type="match status" value="1"/>
</dbReference>
<dbReference type="InterPro" id="IPR003613">
    <property type="entry name" value="Ubox_domain"/>
</dbReference>
<dbReference type="EC" id="2.3.2.27" evidence="5"/>
<dbReference type="UniPathway" id="UPA00143"/>
<evidence type="ECO:0000313" key="7">
    <source>
        <dbReference type="Proteomes" id="UP001652623"/>
    </source>
</evidence>
<reference evidence="8" key="1">
    <citation type="submission" date="2025-08" db="UniProtKB">
        <authorList>
            <consortium name="RefSeq"/>
        </authorList>
    </citation>
    <scope>IDENTIFICATION</scope>
    <source>
        <tissue evidence="8">Seedling</tissue>
    </source>
</reference>
<dbReference type="FunCoup" id="A0A6P4BER0">
    <property type="interactions" value="36"/>
</dbReference>
<dbReference type="KEGG" id="zju:107434444"/>
<dbReference type="SMART" id="SM00504">
    <property type="entry name" value="Ubox"/>
    <property type="match status" value="1"/>
</dbReference>
<dbReference type="InterPro" id="IPR011989">
    <property type="entry name" value="ARM-like"/>
</dbReference>
<dbReference type="InterPro" id="IPR058678">
    <property type="entry name" value="ARM_PUB"/>
</dbReference>
<evidence type="ECO:0000256" key="5">
    <source>
        <dbReference type="RuleBase" id="RU369093"/>
    </source>
</evidence>